<evidence type="ECO:0000313" key="3">
    <source>
        <dbReference type="Proteomes" id="UP000037326"/>
    </source>
</evidence>
<organism evidence="1 3">
    <name type="scientific">Lysinibacillus xylanilyticus</name>
    <dbReference type="NCBI Taxonomy" id="582475"/>
    <lineage>
        <taxon>Bacteria</taxon>
        <taxon>Bacillati</taxon>
        <taxon>Bacillota</taxon>
        <taxon>Bacilli</taxon>
        <taxon>Bacillales</taxon>
        <taxon>Bacillaceae</taxon>
        <taxon>Lysinibacillus</taxon>
    </lineage>
</organism>
<dbReference type="PATRIC" id="fig|582475.4.peg.2134"/>
<dbReference type="Proteomes" id="UP001558534">
    <property type="component" value="Unassembled WGS sequence"/>
</dbReference>
<reference evidence="1" key="1">
    <citation type="submission" date="2015-07" db="EMBL/GenBank/DDBJ databases">
        <title>MeaNS - Measles Nucleotide Surveillance Program.</title>
        <authorList>
            <person name="Tran T."/>
            <person name="Druce J."/>
        </authorList>
    </citation>
    <scope>NUCLEOTIDE SEQUENCE</scope>
    <source>
        <strain evidence="1">DSM 23493</strain>
    </source>
</reference>
<accession>A0A0K9FF71</accession>
<evidence type="ECO:0000313" key="2">
    <source>
        <dbReference type="EMBL" id="MEX3746798.1"/>
    </source>
</evidence>
<evidence type="ECO:0000313" key="4">
    <source>
        <dbReference type="Proteomes" id="UP001558534"/>
    </source>
</evidence>
<comment type="caution">
    <text evidence="1">The sequence shown here is derived from an EMBL/GenBank/DDBJ whole genome shotgun (WGS) entry which is preliminary data.</text>
</comment>
<dbReference type="Proteomes" id="UP000037326">
    <property type="component" value="Unassembled WGS sequence"/>
</dbReference>
<sequence length="63" mass="7689">MKYFKPQMQQLVKENRELHDRLKELMSEMDLQKNYALKALYHAEVADGGRYQQDYQALDYLYK</sequence>
<reference evidence="3" key="2">
    <citation type="submission" date="2015-07" db="EMBL/GenBank/DDBJ databases">
        <authorList>
            <person name="Liu B."/>
            <person name="Wang J."/>
            <person name="Zhu Y."/>
            <person name="Liu G."/>
            <person name="Chen Q."/>
            <person name="Lan J."/>
            <person name="Che J."/>
            <person name="Ge C."/>
            <person name="Shi H."/>
            <person name="Pan Z."/>
            <person name="Liu X."/>
        </authorList>
    </citation>
    <scope>NUCLEOTIDE SEQUENCE [LARGE SCALE GENOMIC DNA]</scope>
    <source>
        <strain evidence="3">DSM 23493</strain>
    </source>
</reference>
<dbReference type="EMBL" id="LFXJ01000005">
    <property type="protein sequence ID" value="KMY32897.1"/>
    <property type="molecule type" value="Genomic_DNA"/>
</dbReference>
<proteinExistence type="predicted"/>
<reference evidence="2 4" key="3">
    <citation type="submission" date="2024-07" db="EMBL/GenBank/DDBJ databases">
        <title>Characterization of a bacterium isolated from hydrolysated instant sea cucumber by whole-genome sequencing and metabolomics.</title>
        <authorList>
            <person name="Luo X."/>
            <person name="Zhang Z."/>
            <person name="Zheng Z."/>
            <person name="Zhang W."/>
            <person name="Ming T."/>
            <person name="Jiao L."/>
            <person name="Su X."/>
            <person name="Kong F."/>
            <person name="Xu J."/>
        </authorList>
    </citation>
    <scope>NUCLEOTIDE SEQUENCE [LARGE SCALE GENOMIC DNA]</scope>
    <source>
        <strain evidence="2 4">XL-2024</strain>
    </source>
</reference>
<dbReference type="GeneID" id="96599053"/>
<protein>
    <submittedName>
        <fullName evidence="1">Uncharacterized protein</fullName>
    </submittedName>
</protein>
<name>A0A0K9FF71_9BACI</name>
<dbReference type="AlphaFoldDB" id="A0A0K9FF71"/>
<dbReference type="EMBL" id="JBFRHK010000011">
    <property type="protein sequence ID" value="MEX3746798.1"/>
    <property type="molecule type" value="Genomic_DNA"/>
</dbReference>
<evidence type="ECO:0000313" key="1">
    <source>
        <dbReference type="EMBL" id="KMY32897.1"/>
    </source>
</evidence>
<keyword evidence="4" id="KW-1185">Reference proteome</keyword>
<gene>
    <name evidence="2" type="ORF">AB1300_16885</name>
    <name evidence="1" type="ORF">ACZ11_12510</name>
</gene>
<dbReference type="RefSeq" id="WP_049666523.1">
    <property type="nucleotide sequence ID" value="NZ_JAIQVL010000004.1"/>
</dbReference>
<dbReference type="OrthoDB" id="2736476at2"/>